<evidence type="ECO:0000259" key="1">
    <source>
        <dbReference type="PROSITE" id="PS51286"/>
    </source>
</evidence>
<dbReference type="InterPro" id="IPR013584">
    <property type="entry name" value="RAP"/>
</dbReference>
<dbReference type="EMBL" id="JABANN010000167">
    <property type="protein sequence ID" value="KAF4668146.1"/>
    <property type="molecule type" value="Genomic_DNA"/>
</dbReference>
<dbReference type="PROSITE" id="PS51286">
    <property type="entry name" value="RAP"/>
    <property type="match status" value="2"/>
</dbReference>
<name>A0A7J6M9T6_PEROL</name>
<dbReference type="SMART" id="SM00952">
    <property type="entry name" value="RAP"/>
    <property type="match status" value="2"/>
</dbReference>
<dbReference type="GO" id="GO:0003723">
    <property type="term" value="F:RNA binding"/>
    <property type="evidence" value="ECO:0007669"/>
    <property type="project" value="TreeGrafter"/>
</dbReference>
<dbReference type="GO" id="GO:0044528">
    <property type="term" value="P:regulation of mitochondrial mRNA stability"/>
    <property type="evidence" value="ECO:0007669"/>
    <property type="project" value="TreeGrafter"/>
</dbReference>
<comment type="caution">
    <text evidence="2">The sequence shown here is derived from an EMBL/GenBank/DDBJ whole genome shotgun (WGS) entry which is preliminary data.</text>
</comment>
<evidence type="ECO:0000313" key="3">
    <source>
        <dbReference type="Proteomes" id="UP000572268"/>
    </source>
</evidence>
<reference evidence="2 3" key="1">
    <citation type="submission" date="2020-04" db="EMBL/GenBank/DDBJ databases">
        <title>Perkinsus olseni comparative genomics.</title>
        <authorList>
            <person name="Bogema D.R."/>
        </authorList>
    </citation>
    <scope>NUCLEOTIDE SEQUENCE [LARGE SCALE GENOMIC DNA]</scope>
    <source>
        <strain evidence="2">ATCC PRA-31</strain>
    </source>
</reference>
<organism evidence="2 3">
    <name type="scientific">Perkinsus olseni</name>
    <name type="common">Perkinsus atlanticus</name>
    <dbReference type="NCBI Taxonomy" id="32597"/>
    <lineage>
        <taxon>Eukaryota</taxon>
        <taxon>Sar</taxon>
        <taxon>Alveolata</taxon>
        <taxon>Perkinsozoa</taxon>
        <taxon>Perkinsea</taxon>
        <taxon>Perkinsida</taxon>
        <taxon>Perkinsidae</taxon>
        <taxon>Perkinsus</taxon>
    </lineage>
</organism>
<dbReference type="InterPro" id="IPR050870">
    <property type="entry name" value="FAST_kinase"/>
</dbReference>
<dbReference type="PANTHER" id="PTHR21228:SF40">
    <property type="entry name" value="LD45607P"/>
    <property type="match status" value="1"/>
</dbReference>
<accession>A0A7J6M9T6</accession>
<dbReference type="Pfam" id="PF08373">
    <property type="entry name" value="RAP"/>
    <property type="match status" value="2"/>
</dbReference>
<proteinExistence type="predicted"/>
<dbReference type="GO" id="GO:0005759">
    <property type="term" value="C:mitochondrial matrix"/>
    <property type="evidence" value="ECO:0007669"/>
    <property type="project" value="TreeGrafter"/>
</dbReference>
<sequence length="2488" mass="271140">MHVGRLLSCAVTNEVASRQVKDLRRLLSSGSRDNWLQACTAIVDILNSPASLVRVEFTLLAAALIKCVKVSKDPRQLSLLATLSESMAQRLEEGDSTDVSALSPKRLGETMRAIGVAGRSPPTAVARLRDLLRPHLLATIPDMGPLQLRHVTWAINKLSLPWDAEINMAINTMLDRVGLASVGFGELATFVWAVSRMGGCNERFTGAVAVDWAGRVGRPGVSAEAHALVLSSLGATARNQPEVVRLFDVCSSKLDLGNFKTSELASVLWAFGHMTASTLDSRVWKICIAKFDESTIRQCPLHSIGNAFWAAGSVAQSSKSDSQLPLAFVHHLAELIVNTGLDGFTSGAISSIAWAVGLASDGDPWVERVFRHLLSNEQFPIDGSCLAEAWKPLEIATVLSSLTEAKLLAAFPAFTSAATEVVVDNIRGWRPTAQNILAVSQISNAQWSTGQGTMMPIVDWAVANVDALTPQSESRILWATARMFESSALREPPASVVAFVSGLADQYRSRDGHQYQQQDVALLVWALGTLRLSHYELEERCCVLARGMLMDGRIDSRHLAMVLWGITSNSHRSQPAIDLIRTVVDRVESSTFRPRKADVTIVIWSMAVFDFYSQKALRNLLEALARAGPVSSAAPRTEQGASLIRLHRSLLWARVCHGFEPTASEEAQLMQIARRQRAPGGGLVSSSTLQWEIRSELQRVLPVMAPAVILRDEYELPPPLEGIFVDLALLDAEGRVLAIIEVDGYSHFSQLIGAGRLAVLQYNGNTELSRRILSKAGYKVFSISTVEWNNTQRHRRGEFLADLLRDVAALRVEEELFHLQPPTLLALDRSLLQLDIMASTSSAAVRRCALSRSARQFATAAATVATRPRPSTISDPFQLRKVLLDASRHKKKSDVLSICQQAALPPPGPSPTTHRLQLLATSLHRLVKHFHNTQPDLVDALCEELSEALQSTSITINEVADSLWSIGMAGGATPSRARLLTMLRPSITPLLDSASSSQLSNVACAIAKLDLDWHEEVRHVMLQCRTGLGVGSTAGGVVSNICWAAARTGVRDEAFLREAAATWLSRSVATVPASATAMIFWSLGKLAPDAPYVTELFSKAREHPGLLADFGIRECASVLSGYAYVATEPPHDEIFKVAMASLRAAQRGRVSTQTIASSCWASATLTKQHGEVVKSSAACLVGSLMGLVLEARQGGFTPQEVSNILWSAALLLSRDEVIASAEYLLPHTPERILGYTAQDLAVCMAALAQTGGLEALENSFVNSALQRVRESIYEWPADATHIHAVGQLAWSIAGRPFRDVQPLLEWAAERGANTEAFVKLLWCAASTPEAQQGSLWDSADLLKFLDASAKGPDCVFHFNQQELALVAWSLATLRLSHQVLEEQCCHEARELLLGPGISSAHLSMLLWGLASNCHSSNYANELIEEVVAQVCSRKYRFVAADSFHVAWSLAALDVFGRRVLDVLLSAAATAELDGVALQKINQVSLWSSSHGFDPSPMVAGLFQRAAESARSEATVVDSAFQDQVTECIRRAMGSNDDYRVVPELDLSHLGCPGVIVDLAVVRHEVTDGLQHHHQQQQLVLIIEANGPSHYVRSVGKESGSSHTLCGKAVMRRNSLRRLGYPVEEICFTHWKRLDRNSRQEYVESIVKARLLPQEKFLQSIEVVIPALDAFSPPPFSQFLTERAPVSDEATLDSCSRPSVAADLPRGYEYTIQKKLVKSLRRGGDESLLSARGFCRNLTEILPERPPNIRLVRELLGELAHSPEFVKANRDAVDGLCAVLRGRIDEDSLSRIQGRALGEIAQSIGRLELPWAAEMTLIARHCQDRLGLESMPAAAVANVAYGVAKCGGTDAGFVAALASDWLRRIRNAGEPIQPASHIVVMRSLGYMFDGQPCVVGLLQEFTRRVYMSAFNDHQKSQIVGAQTRILRGPNTPQPGADIGHVDATEVGLVDLATLVTAHAKRQKALPEDVITRIISLLEDQEQDFDPQLLANLSRAVGSLLGCHSTASRGLDHLLESLNNTVVKCPEPLPLPVLGSVLWASLAGPSPKVKRLASVLLTKVDRDALSTARPQVQAPILSGIVGLGLSQDFPRLVSCIAEVRGLKAEWTDADVRGVSKLVGPLSRVPGTQARVVAIADWVGSRAEHLTPQVAGSILRGIANATSPRQVLSEFPEAALRFADAVASRWGQVGASDVDLADLASIVWALATLRLSHYELQEKCCSLAARVLRQRSTTSDYSHLPVFLWAVASNSHRTEAARGVLRQVMGERVMAELPDNDLPVLVWSMAVLNLFDETFLRDVLARCATVSLQSAALIRLYRAVEWATAQHNFRLRGQTEVDLAARAAAEATSSALPVSSSFQDEVLRELVPLVSDLYPRWEVVSEYDLSSDVPGVVCDLALVDKTTRQPKLLIEADGAAHFVHCVESDGSRRLGQDGKTELLRRIVRLRGYQLLSIDTNSWKSTLRPNRRELLRREITATLKGEEAVFLKPVSA</sequence>
<evidence type="ECO:0000313" key="2">
    <source>
        <dbReference type="EMBL" id="KAF4668146.1"/>
    </source>
</evidence>
<dbReference type="GO" id="GO:0035770">
    <property type="term" value="C:ribonucleoprotein granule"/>
    <property type="evidence" value="ECO:0007669"/>
    <property type="project" value="TreeGrafter"/>
</dbReference>
<dbReference type="GO" id="GO:0000963">
    <property type="term" value="P:mitochondrial RNA processing"/>
    <property type="evidence" value="ECO:0007669"/>
    <property type="project" value="TreeGrafter"/>
</dbReference>
<dbReference type="Proteomes" id="UP000572268">
    <property type="component" value="Unassembled WGS sequence"/>
</dbReference>
<gene>
    <name evidence="2" type="ORF">FOL46_002133</name>
</gene>
<feature type="domain" description="RAP" evidence="1">
    <location>
        <begin position="1580"/>
        <end position="1644"/>
    </location>
</feature>
<dbReference type="PANTHER" id="PTHR21228">
    <property type="entry name" value="FAST LEU-RICH DOMAIN-CONTAINING"/>
    <property type="match status" value="1"/>
</dbReference>
<feature type="domain" description="RAP" evidence="1">
    <location>
        <begin position="738"/>
        <end position="802"/>
    </location>
</feature>
<protein>
    <recommendedName>
        <fullName evidence="1">RAP domain-containing protein</fullName>
    </recommendedName>
</protein>